<organism evidence="1 2">
    <name type="scientific">Paenimyroides ummariense</name>
    <dbReference type="NCBI Taxonomy" id="913024"/>
    <lineage>
        <taxon>Bacteria</taxon>
        <taxon>Pseudomonadati</taxon>
        <taxon>Bacteroidota</taxon>
        <taxon>Flavobacteriia</taxon>
        <taxon>Flavobacteriales</taxon>
        <taxon>Flavobacteriaceae</taxon>
        <taxon>Paenimyroides</taxon>
    </lineage>
</organism>
<name>A0A1I5FNT3_9FLAO</name>
<keyword evidence="2" id="KW-1185">Reference proteome</keyword>
<gene>
    <name evidence="1" type="ORF">SAMN05421741_13011</name>
</gene>
<dbReference type="EMBL" id="FOVI01000030">
    <property type="protein sequence ID" value="SFO25402.1"/>
    <property type="molecule type" value="Genomic_DNA"/>
</dbReference>
<dbReference type="AlphaFoldDB" id="A0A1I5FNT3"/>
<dbReference type="Proteomes" id="UP000199036">
    <property type="component" value="Unassembled WGS sequence"/>
</dbReference>
<evidence type="ECO:0000313" key="2">
    <source>
        <dbReference type="Proteomes" id="UP000199036"/>
    </source>
</evidence>
<proteinExistence type="predicted"/>
<evidence type="ECO:0000313" key="1">
    <source>
        <dbReference type="EMBL" id="SFO25402.1"/>
    </source>
</evidence>
<accession>A0A1I5FNT3</accession>
<protein>
    <submittedName>
        <fullName evidence="1">Uncharacterized protein</fullName>
    </submittedName>
</protein>
<sequence length="313" mass="37087">MKYFLDTNIYRNLVRDISLKDIKYLANKIQKAENDLGVTSGLPIVVAMELIKHLDETDPHCEECFKALCLVFDHSKKYNKEKNSYHGTFFPPLNVILPKFFFNEDGPFLDIYKVIIALTKDLTENYDINNIKRHQDKIKTVKEQVLFEKKEIFDNLVSHLKELNNGKLDWEYFKNNKVARAKWFREMTTGKTFTFIAEGFMIRAYSIVDRKYQRTQENFKLFYEFHEQFFPAIAMSSLILEQVGHGTLAISNINDKRWNTVMDISMMCGAIFNSKRDNIIFVTEENKMHEFFKLNDMENQIMNLKEYKAFFSL</sequence>
<reference evidence="2" key="1">
    <citation type="submission" date="2016-10" db="EMBL/GenBank/DDBJ databases">
        <authorList>
            <person name="Varghese N."/>
            <person name="Submissions S."/>
        </authorList>
    </citation>
    <scope>NUCLEOTIDE SEQUENCE [LARGE SCALE GENOMIC DNA]</scope>
    <source>
        <strain evidence="2">DS-12</strain>
    </source>
</reference>
<dbReference type="OrthoDB" id="1234917at2"/>
<dbReference type="RefSeq" id="WP_091525930.1">
    <property type="nucleotide sequence ID" value="NZ_FOVI01000030.1"/>
</dbReference>